<keyword evidence="1" id="KW-0547">Nucleotide-binding</keyword>
<dbReference type="PANTHER" id="PTHR24029">
    <property type="entry name" value="UVRABC SYSTEM PROTEIN B"/>
    <property type="match status" value="1"/>
</dbReference>
<organism evidence="4 5">
    <name type="scientific">Pseudomonas syringae pv. aptata</name>
    <dbReference type="NCBI Taxonomy" id="83167"/>
    <lineage>
        <taxon>Bacteria</taxon>
        <taxon>Pseudomonadati</taxon>
        <taxon>Pseudomonadota</taxon>
        <taxon>Gammaproteobacteria</taxon>
        <taxon>Pseudomonadales</taxon>
        <taxon>Pseudomonadaceae</taxon>
        <taxon>Pseudomonas</taxon>
        <taxon>Pseudomonas syringae</taxon>
    </lineage>
</organism>
<feature type="non-terminal residue" evidence="4">
    <location>
        <position position="437"/>
    </location>
</feature>
<proteinExistence type="predicted"/>
<dbReference type="Proteomes" id="UP000274541">
    <property type="component" value="Unassembled WGS sequence"/>
</dbReference>
<accession>A0A3M3WK87</accession>
<dbReference type="Gene3D" id="3.40.50.11180">
    <property type="match status" value="1"/>
</dbReference>
<dbReference type="GO" id="GO:0006289">
    <property type="term" value="P:nucleotide-excision repair"/>
    <property type="evidence" value="ECO:0007669"/>
    <property type="project" value="InterPro"/>
</dbReference>
<dbReference type="Gene3D" id="3.40.50.11140">
    <property type="match status" value="1"/>
</dbReference>
<name>A0A3M3WK87_PSEAP</name>
<dbReference type="GO" id="GO:0016887">
    <property type="term" value="F:ATP hydrolysis activity"/>
    <property type="evidence" value="ECO:0007669"/>
    <property type="project" value="InterPro"/>
</dbReference>
<evidence type="ECO:0000313" key="5">
    <source>
        <dbReference type="Proteomes" id="UP000274541"/>
    </source>
</evidence>
<dbReference type="Gene3D" id="3.30.2060.10">
    <property type="entry name" value="Penicillin-binding protein 1b domain"/>
    <property type="match status" value="1"/>
</dbReference>
<keyword evidence="2" id="KW-0067">ATP-binding</keyword>
<dbReference type="InterPro" id="IPR004807">
    <property type="entry name" value="UvrB"/>
</dbReference>
<dbReference type="Pfam" id="PF17757">
    <property type="entry name" value="UvrB_inter"/>
    <property type="match status" value="1"/>
</dbReference>
<dbReference type="EMBL" id="RBPX01000379">
    <property type="protein sequence ID" value="RMO57613.1"/>
    <property type="molecule type" value="Genomic_DNA"/>
</dbReference>
<sequence length="437" mass="49669">MHGCHIDTHYIIFARKYSVILRKTDSHHLPPLQSPPLLQRLEPDLPVPVLRLPHLSAAAGKQHWGNLPGATLSLAIAEAASAAKRFTLLLTADSQSAERLEQELKFFAPTLPVLHFPDWETLPYDLFSPHQDIISQRIASLYRLPELEHGVLVVPITTALHRLAPTKFLLGSSLVLDVGQKLDVEAMRTRLEASGYRYVDTVYEHGEFTVRGALIDLFPMGSKLPFRIDLFDDEIETLRTFDPDTQRSIDKVESVRLLPAREFPLQKEEVTRFKARFRERFDVDFRRSPIFQDLSSGITPAGIEYYIPLFFEETSTLFDYLPQDTQVFSLPGIEQAAENFWNDVRNRYEERRVDPARPLLPPAELFLPVEDCFARLKNWPRVVASQQDVDAGAGRERFPAQSLPDLSIEAKATQPLAALSRFLDDFPGRVLFTAESA</sequence>
<gene>
    <name evidence="4" type="ORF">ALQ37_101165</name>
</gene>
<evidence type="ECO:0000256" key="2">
    <source>
        <dbReference type="ARBA" id="ARBA00022840"/>
    </source>
</evidence>
<dbReference type="SUPFAM" id="SSF52540">
    <property type="entry name" value="P-loop containing nucleoside triphosphate hydrolases"/>
    <property type="match status" value="1"/>
</dbReference>
<reference evidence="4 5" key="1">
    <citation type="submission" date="2018-08" db="EMBL/GenBank/DDBJ databases">
        <title>Recombination of ecologically and evolutionarily significant loci maintains genetic cohesion in the Pseudomonas syringae species complex.</title>
        <authorList>
            <person name="Dillon M."/>
            <person name="Thakur S."/>
            <person name="Almeida R.N.D."/>
            <person name="Weir B.S."/>
            <person name="Guttman D.S."/>
        </authorList>
    </citation>
    <scope>NUCLEOTIDE SEQUENCE [LARGE SCALE GENOMIC DNA]</scope>
    <source>
        <strain evidence="4 5">ICMP 4388</strain>
    </source>
</reference>
<feature type="domain" description="UvrB interaction" evidence="3">
    <location>
        <begin position="174"/>
        <end position="263"/>
    </location>
</feature>
<evidence type="ECO:0000259" key="3">
    <source>
        <dbReference type="Pfam" id="PF17757"/>
    </source>
</evidence>
<dbReference type="InterPro" id="IPR027417">
    <property type="entry name" value="P-loop_NTPase"/>
</dbReference>
<dbReference type="GO" id="GO:0005524">
    <property type="term" value="F:ATP binding"/>
    <property type="evidence" value="ECO:0007669"/>
    <property type="project" value="UniProtKB-KW"/>
</dbReference>
<dbReference type="PANTHER" id="PTHR24029:SF1">
    <property type="entry name" value="TRANSCRIPTION-REPAIR-COUPLING FACTOR"/>
    <property type="match status" value="1"/>
</dbReference>
<evidence type="ECO:0000256" key="1">
    <source>
        <dbReference type="ARBA" id="ARBA00022741"/>
    </source>
</evidence>
<dbReference type="GO" id="GO:0003677">
    <property type="term" value="F:DNA binding"/>
    <property type="evidence" value="ECO:0007669"/>
    <property type="project" value="InterPro"/>
</dbReference>
<dbReference type="AlphaFoldDB" id="A0A3M3WK87"/>
<evidence type="ECO:0000313" key="4">
    <source>
        <dbReference type="EMBL" id="RMO57613.1"/>
    </source>
</evidence>
<dbReference type="GO" id="GO:0009380">
    <property type="term" value="C:excinuclease repair complex"/>
    <property type="evidence" value="ECO:0007669"/>
    <property type="project" value="InterPro"/>
</dbReference>
<protein>
    <submittedName>
        <fullName evidence="4">Transcription-repair coupling factor</fullName>
    </submittedName>
</protein>
<dbReference type="InterPro" id="IPR041471">
    <property type="entry name" value="UvrB_inter"/>
</dbReference>
<comment type="caution">
    <text evidence="4">The sequence shown here is derived from an EMBL/GenBank/DDBJ whole genome shotgun (WGS) entry which is preliminary data.</text>
</comment>